<comment type="caution">
    <text evidence="2">The sequence shown here is derived from an EMBL/GenBank/DDBJ whole genome shotgun (WGS) entry which is preliminary data.</text>
</comment>
<protein>
    <recommendedName>
        <fullName evidence="3">Phage portal protein</fullName>
    </recommendedName>
</protein>
<organism evidence="2">
    <name type="scientific">marine sediment metagenome</name>
    <dbReference type="NCBI Taxonomy" id="412755"/>
    <lineage>
        <taxon>unclassified sequences</taxon>
        <taxon>metagenomes</taxon>
        <taxon>ecological metagenomes</taxon>
    </lineage>
</organism>
<sequence length="612" mass="69849">MAENEKLLKEIRDNLSYGLREWREIREEAKTDMRHVSGDPWDPKEKKQREGVRPALVLDELSQYINQVVNDLRSKKIGIKVTPTESSPSSLKQSPDPSAVEKMAEFRADLIRQIEYKSNAQQAYTNSFENAVQRSYGWHRVNKRYLSEKGFEQELEIRRIPNPDTVLPDPAFKEADASDMKWCFAMDSIKKKKFKSRWPKATVHDFTSEHMELAPEWVREDDVRVAEYWRVETTRKRLLLIQRPGSDFPESVFRDDLPAGGEFTILKERNSECFSIVQYMTNGIEILEKIPWEGKWIPLIPVFGKELYVDQGKGSKRMLMSLVRLARDPYMLYCYYRSTEAEIVSLTSKVPMIGYEGQFEGHKKEWDTAHTVPRAYIEVKAITDATGEKVLPLPQRQIYDPPIMALEAGAESAKRSIQNAMSMYNSSVGRGEPQVKSGIAIERLQNQSYIGSFHLTDNYNRALEHTGRILNDMIPRVYDTAREVAVQKADGETSVIRINEKYQDPNTHENCHYDTSIGEYGVTISTGPSFASQREEASKTADALLKADPAIAGRIMDLAIKLKELGPIGDEMAKRLTPPEFAKKDGQEPIPPQAMQAIAQLQQQLKALDAYG</sequence>
<feature type="region of interest" description="Disordered" evidence="1">
    <location>
        <begin position="28"/>
        <end position="48"/>
    </location>
</feature>
<evidence type="ECO:0008006" key="3">
    <source>
        <dbReference type="Google" id="ProtNLM"/>
    </source>
</evidence>
<evidence type="ECO:0000256" key="1">
    <source>
        <dbReference type="SAM" id="MobiDB-lite"/>
    </source>
</evidence>
<feature type="non-terminal residue" evidence="2">
    <location>
        <position position="612"/>
    </location>
</feature>
<dbReference type="InterPro" id="IPR032427">
    <property type="entry name" value="P22_portal"/>
</dbReference>
<dbReference type="AlphaFoldDB" id="A0A0F9M671"/>
<dbReference type="EMBL" id="LAZR01010847">
    <property type="protein sequence ID" value="KKM64722.1"/>
    <property type="molecule type" value="Genomic_DNA"/>
</dbReference>
<accession>A0A0F9M671</accession>
<gene>
    <name evidence="2" type="ORF">LCGC14_1498550</name>
</gene>
<evidence type="ECO:0000313" key="2">
    <source>
        <dbReference type="EMBL" id="KKM64722.1"/>
    </source>
</evidence>
<proteinExistence type="predicted"/>
<reference evidence="2" key="1">
    <citation type="journal article" date="2015" name="Nature">
        <title>Complex archaea that bridge the gap between prokaryotes and eukaryotes.</title>
        <authorList>
            <person name="Spang A."/>
            <person name="Saw J.H."/>
            <person name="Jorgensen S.L."/>
            <person name="Zaremba-Niedzwiedzka K."/>
            <person name="Martijn J."/>
            <person name="Lind A.E."/>
            <person name="van Eijk R."/>
            <person name="Schleper C."/>
            <person name="Guy L."/>
            <person name="Ettema T.J."/>
        </authorList>
    </citation>
    <scope>NUCLEOTIDE SEQUENCE</scope>
</reference>
<dbReference type="Pfam" id="PF16510">
    <property type="entry name" value="P22_portal"/>
    <property type="match status" value="1"/>
</dbReference>
<name>A0A0F9M671_9ZZZZ</name>